<evidence type="ECO:0000256" key="3">
    <source>
        <dbReference type="ARBA" id="ARBA00022490"/>
    </source>
</evidence>
<reference evidence="11 12" key="1">
    <citation type="journal article" date="2022" name="Pathogens">
        <title>Staphylococcus ratti sp. nov. Isolated from a Lab Rat.</title>
        <authorList>
            <person name="Kovarovic V."/>
            <person name="Sedlacek I."/>
            <person name="Petras P."/>
            <person name="Kralova S."/>
            <person name="Maslanova I."/>
            <person name="Svec P."/>
            <person name="Neumann-Schaal M."/>
            <person name="Botka T."/>
            <person name="Gelbicova T."/>
            <person name="Stankova E."/>
            <person name="Doskar J."/>
            <person name="Pantucek R."/>
        </authorList>
    </citation>
    <scope>NUCLEOTIDE SEQUENCE [LARGE SCALE GENOMIC DNA]</scope>
    <source>
        <strain evidence="11 12">CCM 9025</strain>
    </source>
</reference>
<dbReference type="InterPro" id="IPR043129">
    <property type="entry name" value="ATPase_NBD"/>
</dbReference>
<protein>
    <recommendedName>
        <fullName evidence="9">Probable butyrate kinase</fullName>
        <shortName evidence="9">BK</shortName>
        <ecNumber evidence="9">2.7.2.7</ecNumber>
    </recommendedName>
    <alternativeName>
        <fullName evidence="9">Branched-chain carboxylic acid kinase</fullName>
    </alternativeName>
</protein>
<keyword evidence="12" id="KW-1185">Reference proteome</keyword>
<dbReference type="EC" id="2.7.2.7" evidence="9"/>
<comment type="catalytic activity">
    <reaction evidence="8 9">
        <text>butanoate + ATP = butanoyl phosphate + ADP</text>
        <dbReference type="Rhea" id="RHEA:13585"/>
        <dbReference type="ChEBI" id="CHEBI:17968"/>
        <dbReference type="ChEBI" id="CHEBI:30616"/>
        <dbReference type="ChEBI" id="CHEBI:58079"/>
        <dbReference type="ChEBI" id="CHEBI:456216"/>
        <dbReference type="EC" id="2.7.2.7"/>
    </reaction>
</comment>
<evidence type="ECO:0000256" key="9">
    <source>
        <dbReference type="HAMAP-Rule" id="MF_00542"/>
    </source>
</evidence>
<dbReference type="Gene3D" id="3.30.420.40">
    <property type="match status" value="2"/>
</dbReference>
<dbReference type="PIRSF" id="PIRSF036458">
    <property type="entry name" value="Butyrate_kin"/>
    <property type="match status" value="1"/>
</dbReference>
<keyword evidence="5 9" id="KW-0547">Nucleotide-binding</keyword>
<evidence type="ECO:0000256" key="7">
    <source>
        <dbReference type="ARBA" id="ARBA00022840"/>
    </source>
</evidence>
<dbReference type="PROSITE" id="PS01076">
    <property type="entry name" value="ACETATE_KINASE_2"/>
    <property type="match status" value="1"/>
</dbReference>
<comment type="subcellular location">
    <subcellularLocation>
        <location evidence="1 9">Cytoplasm</location>
    </subcellularLocation>
</comment>
<dbReference type="PRINTS" id="PR00471">
    <property type="entry name" value="ACETATEKNASE"/>
</dbReference>
<dbReference type="HAMAP" id="MF_00542">
    <property type="entry name" value="Butyrate_kinase"/>
    <property type="match status" value="1"/>
</dbReference>
<proteinExistence type="inferred from homology"/>
<dbReference type="InterPro" id="IPR023865">
    <property type="entry name" value="Aliphatic_acid_kinase_CS"/>
</dbReference>
<dbReference type="PROSITE" id="PS01075">
    <property type="entry name" value="ACETATE_KINASE_1"/>
    <property type="match status" value="1"/>
</dbReference>
<dbReference type="RefSeq" id="WP_229291615.1">
    <property type="nucleotide sequence ID" value="NZ_CP086654.1"/>
</dbReference>
<evidence type="ECO:0000256" key="4">
    <source>
        <dbReference type="ARBA" id="ARBA00022679"/>
    </source>
</evidence>
<dbReference type="EMBL" id="CP086654">
    <property type="protein sequence ID" value="UEX89111.1"/>
    <property type="molecule type" value="Genomic_DNA"/>
</dbReference>
<keyword evidence="7 9" id="KW-0067">ATP-binding</keyword>
<comment type="similarity">
    <text evidence="2 9 10">Belongs to the acetokinase family.</text>
</comment>
<dbReference type="SUPFAM" id="SSF53067">
    <property type="entry name" value="Actin-like ATPase domain"/>
    <property type="match status" value="2"/>
</dbReference>
<accession>A0ABY3PA04</accession>
<evidence type="ECO:0000256" key="8">
    <source>
        <dbReference type="ARBA" id="ARBA00048596"/>
    </source>
</evidence>
<evidence type="ECO:0000313" key="12">
    <source>
        <dbReference type="Proteomes" id="UP001197626"/>
    </source>
</evidence>
<dbReference type="Pfam" id="PF00871">
    <property type="entry name" value="Acetate_kinase"/>
    <property type="match status" value="1"/>
</dbReference>
<evidence type="ECO:0000256" key="1">
    <source>
        <dbReference type="ARBA" id="ARBA00004496"/>
    </source>
</evidence>
<sequence length="352" mass="38640">MVRILVLNLGSTSSKIAIFDDNINVLSTTIVHENNLTQLTLIEQKPVRQEAILQWLNNNNITLDSIDAIACRGGLLKPIIGGTYYVNAHVYDDLKSFNYGIHASNLSGIIGYELGQNHQIPVFTSDPVVVDELIDAVRYTGIPGIQRKSIFHALNHKATARRYAQDVNQSYDNLNLIVIHMGGGVSVAAHAQGNVIDVNEALYGEGPMALNRSGSIPNDALMAYQAEHAYSIDQMKRLFSAQSGLQAYVGSSDFKWIMDQYETDLQTRHVIDAFAIQIAKAIGERAALLQGNVDQILFTGGMSYSASFINLLKPYIEWIAPVSAYPGEFEMQALAENASLAFQGDIPVNTYS</sequence>
<evidence type="ECO:0000256" key="5">
    <source>
        <dbReference type="ARBA" id="ARBA00022741"/>
    </source>
</evidence>
<dbReference type="InterPro" id="IPR000890">
    <property type="entry name" value="Aliphatic_acid_kin_short-chain"/>
</dbReference>
<dbReference type="GO" id="GO:0047761">
    <property type="term" value="F:butyrate kinase activity"/>
    <property type="evidence" value="ECO:0007669"/>
    <property type="project" value="UniProtKB-EC"/>
</dbReference>
<evidence type="ECO:0000256" key="2">
    <source>
        <dbReference type="ARBA" id="ARBA00008748"/>
    </source>
</evidence>
<organism evidence="11 12">
    <name type="scientific">Staphylococcus ratti</name>
    <dbReference type="NCBI Taxonomy" id="2892440"/>
    <lineage>
        <taxon>Bacteria</taxon>
        <taxon>Bacillati</taxon>
        <taxon>Bacillota</taxon>
        <taxon>Bacilli</taxon>
        <taxon>Bacillales</taxon>
        <taxon>Staphylococcaceae</taxon>
        <taxon>Staphylococcus</taxon>
    </lineage>
</organism>
<name>A0ABY3PA04_9STAP</name>
<dbReference type="InterPro" id="IPR011245">
    <property type="entry name" value="Butyrate_kin"/>
</dbReference>
<evidence type="ECO:0000256" key="10">
    <source>
        <dbReference type="RuleBase" id="RU003835"/>
    </source>
</evidence>
<evidence type="ECO:0000256" key="6">
    <source>
        <dbReference type="ARBA" id="ARBA00022777"/>
    </source>
</evidence>
<dbReference type="PANTHER" id="PTHR21060">
    <property type="entry name" value="ACETATE KINASE"/>
    <property type="match status" value="1"/>
</dbReference>
<dbReference type="CDD" id="cd24011">
    <property type="entry name" value="ASKHA_NBD_BK"/>
    <property type="match status" value="1"/>
</dbReference>
<keyword evidence="6 9" id="KW-0418">Kinase</keyword>
<dbReference type="Proteomes" id="UP001197626">
    <property type="component" value="Chromosome"/>
</dbReference>
<keyword evidence="4 9" id="KW-0808">Transferase</keyword>
<evidence type="ECO:0000313" key="11">
    <source>
        <dbReference type="EMBL" id="UEX89111.1"/>
    </source>
</evidence>
<dbReference type="NCBIfam" id="TIGR02707">
    <property type="entry name" value="butyr_kinase"/>
    <property type="match status" value="1"/>
</dbReference>
<dbReference type="NCBIfam" id="NF002834">
    <property type="entry name" value="PRK03011.1-5"/>
    <property type="match status" value="1"/>
</dbReference>
<dbReference type="PANTHER" id="PTHR21060:SF3">
    <property type="entry name" value="BUTYRATE KINASE 2-RELATED"/>
    <property type="match status" value="1"/>
</dbReference>
<gene>
    <name evidence="9 11" type="primary">buk</name>
    <name evidence="11" type="ORF">LN051_05865</name>
</gene>
<keyword evidence="3 9" id="KW-0963">Cytoplasm</keyword>